<name>A0A2U9NSM2_9STRA</name>
<dbReference type="GeneID" id="36960011"/>
<dbReference type="RefSeq" id="YP_009497366.1">
    <property type="nucleotide sequence ID" value="NC_038006.1"/>
</dbReference>
<gene>
    <name evidence="1" type="primary">ycf89</name>
</gene>
<keyword evidence="1" id="KW-0934">Plastid</keyword>
<sequence length="357" mass="42594">MIYISYRKMAVRDILNELRIQIYIFVEKYTIILAKFFGYPENPGMPIIEPGTHAKWRIYTYLPTRKTSNFPPITVPENLVQAIFGKWPVTNHIDRVIFENKLDGYYNFYILNFKNIFFLPDWLSEFIQIRFNLCLDIGVLELARDVGFLIIFLYYKLLETRLMTFWFLTINPYTRPWVYFLGITDWIEELAGGFVPTILGVDTLPGFFITFVGYIGDSLNHLVFTMPFLPSEGRQAKMMINGELKDIIVFRHLPILWYKYPIPEDVKEFWYYKRPDILDYMIKNYQNLDIDFYPTSILKEIYEHQDQHLTNSDMIKDMSTQITSENIDSIYAFSNYLNYYQEECSNFFVKIGDRLIS</sequence>
<keyword evidence="1" id="KW-0150">Chloroplast</keyword>
<reference evidence="1" key="1">
    <citation type="journal article" date="2018" name="Adv. Bot. Res.">
        <title>Evolution of the Plastid Genomes in Diatoms.</title>
        <authorList>
            <person name="Yu M."/>
            <person name="Ashworth M.P."/>
            <person name="Hajrah N.H."/>
            <person name="Khiyami M.A."/>
            <person name="Sabir M.J."/>
            <person name="Alhebshi A.M."/>
            <person name="Al-Malki A.L."/>
            <person name="Sabir J.S.M."/>
            <person name="Theriot E.C."/>
            <person name="Jansen R.K."/>
        </authorList>
    </citation>
    <scope>NUCLEOTIDE SEQUENCE</scope>
</reference>
<proteinExistence type="predicted"/>
<protein>
    <recommendedName>
        <fullName evidence="2">Ycf89</fullName>
    </recommendedName>
</protein>
<dbReference type="GeneID" id="36959939"/>
<evidence type="ECO:0008006" key="2">
    <source>
        <dbReference type="Google" id="ProtNLM"/>
    </source>
</evidence>
<geneLocation type="chloroplast" evidence="1"/>
<accession>A0A2U9NSM2</accession>
<evidence type="ECO:0000313" key="1">
    <source>
        <dbReference type="EMBL" id="AWT40079.1"/>
    </source>
</evidence>
<dbReference type="EMBL" id="MG755805">
    <property type="protein sequence ID" value="AWT40135.1"/>
    <property type="molecule type" value="Genomic_DNA"/>
</dbReference>
<dbReference type="EMBL" id="MG755805">
    <property type="protein sequence ID" value="AWT40079.1"/>
    <property type="molecule type" value="Genomic_DNA"/>
</dbReference>
<dbReference type="AlphaFoldDB" id="A0A2U9NSM2"/>
<dbReference type="RefSeq" id="YP_009497422.1">
    <property type="nucleotide sequence ID" value="NC_038006.1"/>
</dbReference>
<organism evidence="1">
    <name type="scientific">Biddulphia biddulphiana</name>
    <dbReference type="NCBI Taxonomy" id="1158022"/>
    <lineage>
        <taxon>Eukaryota</taxon>
        <taxon>Sar</taxon>
        <taxon>Stramenopiles</taxon>
        <taxon>Ochrophyta</taxon>
        <taxon>Bacillariophyta</taxon>
        <taxon>Mediophyceae</taxon>
        <taxon>Biddulphiophycidae</taxon>
        <taxon>Biddulphiales</taxon>
        <taxon>Biddulphiaceae</taxon>
        <taxon>Biddulphia</taxon>
    </lineage>
</organism>